<evidence type="ECO:0008006" key="3">
    <source>
        <dbReference type="Google" id="ProtNLM"/>
    </source>
</evidence>
<dbReference type="EMBL" id="SSTD01004937">
    <property type="protein sequence ID" value="TYK22589.1"/>
    <property type="molecule type" value="Genomic_DNA"/>
</dbReference>
<proteinExistence type="predicted"/>
<dbReference type="Proteomes" id="UP000321947">
    <property type="component" value="Unassembled WGS sequence"/>
</dbReference>
<evidence type="ECO:0000313" key="2">
    <source>
        <dbReference type="Proteomes" id="UP000321947"/>
    </source>
</evidence>
<accession>A0A5D3DH41</accession>
<dbReference type="AlphaFoldDB" id="A0A5D3DH41"/>
<name>A0A5D3DH41_CUCMM</name>
<comment type="caution">
    <text evidence="1">The sequence shown here is derived from an EMBL/GenBank/DDBJ whole genome shotgun (WGS) entry which is preliminary data.</text>
</comment>
<protein>
    <recommendedName>
        <fullName evidence="3">Chromo domain-containing protein</fullName>
    </recommendedName>
</protein>
<evidence type="ECO:0000313" key="1">
    <source>
        <dbReference type="EMBL" id="TYK22589.1"/>
    </source>
</evidence>
<reference evidence="1 2" key="1">
    <citation type="submission" date="2019-08" db="EMBL/GenBank/DDBJ databases">
        <title>Draft genome sequences of two oriental melons (Cucumis melo L. var makuwa).</title>
        <authorList>
            <person name="Kwon S.-Y."/>
        </authorList>
    </citation>
    <scope>NUCLEOTIDE SEQUENCE [LARGE SCALE GENOMIC DNA]</scope>
    <source>
        <strain evidence="2">cv. Chang Bougi</strain>
        <tissue evidence="1">Leaf</tissue>
    </source>
</reference>
<sequence>MDHKSLKYIFDQKELNLRQRHWMKLIKDYDCTIAYRLRKANVVAGALGRKSSSKRKFILNVGLVGNLIARFKVKPTLEKEIVKSQLEDPPLRKLAKEVRCERRSDYIFRSDGASLKEMRLCVPQNKAFKESILKEAHSSAYVMHATRCLMALMEISYNSSIGMTPYEALYERRRRTLVCWKEVGKRKLYRQSPDFLHILQKQPLEVKENLTYEERPLRALDKKEQVLRIKVISKVKFLWNNYGVEEATWESENLMKTKYPQLFA</sequence>
<gene>
    <name evidence="1" type="ORF">E5676_scaffold195G00060</name>
</gene>
<organism evidence="1 2">
    <name type="scientific">Cucumis melo var. makuwa</name>
    <name type="common">Oriental melon</name>
    <dbReference type="NCBI Taxonomy" id="1194695"/>
    <lineage>
        <taxon>Eukaryota</taxon>
        <taxon>Viridiplantae</taxon>
        <taxon>Streptophyta</taxon>
        <taxon>Embryophyta</taxon>
        <taxon>Tracheophyta</taxon>
        <taxon>Spermatophyta</taxon>
        <taxon>Magnoliopsida</taxon>
        <taxon>eudicotyledons</taxon>
        <taxon>Gunneridae</taxon>
        <taxon>Pentapetalae</taxon>
        <taxon>rosids</taxon>
        <taxon>fabids</taxon>
        <taxon>Cucurbitales</taxon>
        <taxon>Cucurbitaceae</taxon>
        <taxon>Benincaseae</taxon>
        <taxon>Cucumis</taxon>
    </lineage>
</organism>